<keyword evidence="7" id="KW-1185">Reference proteome</keyword>
<dbReference type="EMBL" id="JAQZSM010000005">
    <property type="protein sequence ID" value="MDD7970916.1"/>
    <property type="molecule type" value="Genomic_DNA"/>
</dbReference>
<evidence type="ECO:0000313" key="6">
    <source>
        <dbReference type="EMBL" id="MDD7970916.1"/>
    </source>
</evidence>
<dbReference type="RefSeq" id="WP_274351607.1">
    <property type="nucleotide sequence ID" value="NZ_JAQZSM010000005.1"/>
</dbReference>
<dbReference type="SUPFAM" id="SSF53850">
    <property type="entry name" value="Periplasmic binding protein-like II"/>
    <property type="match status" value="1"/>
</dbReference>
<dbReference type="InterPro" id="IPR036390">
    <property type="entry name" value="WH_DNA-bd_sf"/>
</dbReference>
<dbReference type="Pfam" id="PF03466">
    <property type="entry name" value="LysR_substrate"/>
    <property type="match status" value="1"/>
</dbReference>
<organism evidence="6 7">
    <name type="scientific">Roseinatronobacter alkalisoli</name>
    <dbReference type="NCBI Taxonomy" id="3028235"/>
    <lineage>
        <taxon>Bacteria</taxon>
        <taxon>Pseudomonadati</taxon>
        <taxon>Pseudomonadota</taxon>
        <taxon>Alphaproteobacteria</taxon>
        <taxon>Rhodobacterales</taxon>
        <taxon>Paracoccaceae</taxon>
        <taxon>Roseinatronobacter</taxon>
    </lineage>
</organism>
<keyword evidence="2" id="KW-0805">Transcription regulation</keyword>
<protein>
    <submittedName>
        <fullName evidence="6">LysR substrate-binding domain-containing protein</fullName>
    </submittedName>
</protein>
<dbReference type="InterPro" id="IPR005119">
    <property type="entry name" value="LysR_subst-bd"/>
</dbReference>
<evidence type="ECO:0000313" key="7">
    <source>
        <dbReference type="Proteomes" id="UP001431784"/>
    </source>
</evidence>
<name>A0ABT5T726_9RHOB</name>
<dbReference type="Gene3D" id="1.10.10.10">
    <property type="entry name" value="Winged helix-like DNA-binding domain superfamily/Winged helix DNA-binding domain"/>
    <property type="match status" value="1"/>
</dbReference>
<proteinExistence type="inferred from homology"/>
<dbReference type="PROSITE" id="PS50931">
    <property type="entry name" value="HTH_LYSR"/>
    <property type="match status" value="1"/>
</dbReference>
<reference evidence="6" key="1">
    <citation type="submission" date="2023-02" db="EMBL/GenBank/DDBJ databases">
        <title>Description of Roseinatronobacter alkalisoli sp. nov., an alkaliphilic bacerium isolated from soda soil.</title>
        <authorList>
            <person name="Wei W."/>
        </authorList>
    </citation>
    <scope>NUCLEOTIDE SEQUENCE</scope>
    <source>
        <strain evidence="6">HJB301</strain>
    </source>
</reference>
<evidence type="ECO:0000259" key="5">
    <source>
        <dbReference type="PROSITE" id="PS50931"/>
    </source>
</evidence>
<dbReference type="PANTHER" id="PTHR30427:SF1">
    <property type="entry name" value="TRANSCRIPTIONAL ACTIVATOR PROTEIN LYSR"/>
    <property type="match status" value="1"/>
</dbReference>
<feature type="domain" description="HTH lysR-type" evidence="5">
    <location>
        <begin position="1"/>
        <end position="58"/>
    </location>
</feature>
<comment type="similarity">
    <text evidence="1">Belongs to the LysR transcriptional regulatory family.</text>
</comment>
<dbReference type="Proteomes" id="UP001431784">
    <property type="component" value="Unassembled WGS sequence"/>
</dbReference>
<accession>A0ABT5T726</accession>
<sequence length="293" mass="31820">MEIRHIRAFRAIMQTGSTVEAAKLLGVSQPSISRLLAEFEAATGERLFIRANGRLTPREVAELLLPDVERTLAGVEGLLNQVDRSAMPLRIAAPAGVVTRIIAPAMRRLQGDRPGQKIIAEIMSYYEIVAAVASGRVDLGFVKAPVEHPALDSFDLVTVGTDVVLPADHPLARRHQIAPADLRAESLILLGRNRPFRVQLDQLFLQAGIRPEILIETQAVSAACSFVREGLGVTIANALLARGESGDGLVCRPFSSALQHSFSLAYLKNPSRPRTLAAFSRHIRDVAHGILQK</sequence>
<evidence type="ECO:0000256" key="4">
    <source>
        <dbReference type="ARBA" id="ARBA00023163"/>
    </source>
</evidence>
<dbReference type="SUPFAM" id="SSF46785">
    <property type="entry name" value="Winged helix' DNA-binding domain"/>
    <property type="match status" value="1"/>
</dbReference>
<keyword evidence="4" id="KW-0804">Transcription</keyword>
<evidence type="ECO:0000256" key="3">
    <source>
        <dbReference type="ARBA" id="ARBA00023125"/>
    </source>
</evidence>
<dbReference type="Pfam" id="PF00126">
    <property type="entry name" value="HTH_1"/>
    <property type="match status" value="1"/>
</dbReference>
<keyword evidence="3" id="KW-0238">DNA-binding</keyword>
<evidence type="ECO:0000256" key="1">
    <source>
        <dbReference type="ARBA" id="ARBA00009437"/>
    </source>
</evidence>
<dbReference type="Gene3D" id="3.40.190.290">
    <property type="match status" value="1"/>
</dbReference>
<comment type="caution">
    <text evidence="6">The sequence shown here is derived from an EMBL/GenBank/DDBJ whole genome shotgun (WGS) entry which is preliminary data.</text>
</comment>
<evidence type="ECO:0000256" key="2">
    <source>
        <dbReference type="ARBA" id="ARBA00023015"/>
    </source>
</evidence>
<dbReference type="PANTHER" id="PTHR30427">
    <property type="entry name" value="TRANSCRIPTIONAL ACTIVATOR PROTEIN LYSR"/>
    <property type="match status" value="1"/>
</dbReference>
<dbReference type="InterPro" id="IPR000847">
    <property type="entry name" value="LysR_HTH_N"/>
</dbReference>
<gene>
    <name evidence="6" type="ORF">PUT78_07385</name>
</gene>
<dbReference type="InterPro" id="IPR036388">
    <property type="entry name" value="WH-like_DNA-bd_sf"/>
</dbReference>